<keyword evidence="1" id="KW-1133">Transmembrane helix</keyword>
<protein>
    <recommendedName>
        <fullName evidence="4">Squalene synthase</fullName>
    </recommendedName>
</protein>
<dbReference type="PANTHER" id="PTHR11626">
    <property type="entry name" value="FARNESYL-DIPHOSPHATE FARNESYLTRANSFERASE"/>
    <property type="match status" value="1"/>
</dbReference>
<evidence type="ECO:0000256" key="1">
    <source>
        <dbReference type="SAM" id="Phobius"/>
    </source>
</evidence>
<dbReference type="PANTHER" id="PTHR11626:SF2">
    <property type="entry name" value="SQUALENE SYNTHASE"/>
    <property type="match status" value="1"/>
</dbReference>
<evidence type="ECO:0000313" key="2">
    <source>
        <dbReference type="EMBL" id="KAL3730807.1"/>
    </source>
</evidence>
<dbReference type="SFLD" id="SFLDG01018">
    <property type="entry name" value="Squalene/Phytoene_Synthase_Lik"/>
    <property type="match status" value="1"/>
</dbReference>
<reference evidence="2 3" key="1">
    <citation type="submission" date="2024-11" db="EMBL/GenBank/DDBJ databases">
        <title>Chromosome-level genome assembly of Eucalyptus globulus Labill. provides insights into its genome evolution.</title>
        <authorList>
            <person name="Li X."/>
        </authorList>
    </citation>
    <scope>NUCLEOTIDE SEQUENCE [LARGE SCALE GENOMIC DNA]</scope>
    <source>
        <strain evidence="2">CL2024</strain>
        <tissue evidence="2">Fresh tender leaves</tissue>
    </source>
</reference>
<keyword evidence="1" id="KW-0472">Membrane</keyword>
<dbReference type="InterPro" id="IPR002060">
    <property type="entry name" value="Squ/phyt_synthse"/>
</dbReference>
<comment type="caution">
    <text evidence="2">The sequence shown here is derived from an EMBL/GenBank/DDBJ whole genome shotgun (WGS) entry which is preliminary data.</text>
</comment>
<dbReference type="EMBL" id="JBJKBG010000007">
    <property type="protein sequence ID" value="KAL3730807.1"/>
    <property type="molecule type" value="Genomic_DNA"/>
</dbReference>
<dbReference type="Pfam" id="PF00494">
    <property type="entry name" value="SQS_PSY"/>
    <property type="match status" value="2"/>
</dbReference>
<sequence>MGSLGAVLKHPEDFHPLLKPKMATRNAEKRISQWSLEATLKHPLLKLKMAARNARKQIPLRSWGEILKHPDDFYPLLKVKIAVRNAEMQIPQQPHWEFSYSMLHKVSKSLAFVIQQLGTELRDEVCVFYLVLRALDTIEDDISVPADCQSAYPKSFSTALVWWYKGVQGSNGPISSCFHGFPGAREKVETVDDYDEYCHYVAGLLGLGLSKLFHASGAEDLPPDSLFNSMGLFLQKTNIIRDYSEDTNEISKSHALKYEETSMSAVQCLNDVVTNALTHIEDCLTCMFALTDPAICRCYAIPMAHDLFFETNSVHISDQETMADVYGAFYDFSCILKSKKACRDSGLLNKRKSYILACELRYSSVLVIILLIILAIISLNPLQAVTNVSSISIIRLTYD</sequence>
<evidence type="ECO:0000313" key="3">
    <source>
        <dbReference type="Proteomes" id="UP001634007"/>
    </source>
</evidence>
<evidence type="ECO:0008006" key="4">
    <source>
        <dbReference type="Google" id="ProtNLM"/>
    </source>
</evidence>
<accession>A0ABD3JZD8</accession>
<organism evidence="2 3">
    <name type="scientific">Eucalyptus globulus</name>
    <name type="common">Tasmanian blue gum</name>
    <dbReference type="NCBI Taxonomy" id="34317"/>
    <lineage>
        <taxon>Eukaryota</taxon>
        <taxon>Viridiplantae</taxon>
        <taxon>Streptophyta</taxon>
        <taxon>Embryophyta</taxon>
        <taxon>Tracheophyta</taxon>
        <taxon>Spermatophyta</taxon>
        <taxon>Magnoliopsida</taxon>
        <taxon>eudicotyledons</taxon>
        <taxon>Gunneridae</taxon>
        <taxon>Pentapetalae</taxon>
        <taxon>rosids</taxon>
        <taxon>malvids</taxon>
        <taxon>Myrtales</taxon>
        <taxon>Myrtaceae</taxon>
        <taxon>Myrtoideae</taxon>
        <taxon>Eucalypteae</taxon>
        <taxon>Eucalyptus</taxon>
    </lineage>
</organism>
<name>A0ABD3JZD8_EUCGL</name>
<gene>
    <name evidence="2" type="ORF">ACJRO7_027782</name>
</gene>
<dbReference type="InterPro" id="IPR008949">
    <property type="entry name" value="Isoprenoid_synthase_dom_sf"/>
</dbReference>
<keyword evidence="1" id="KW-0812">Transmembrane</keyword>
<feature type="transmembrane region" description="Helical" evidence="1">
    <location>
        <begin position="360"/>
        <end position="379"/>
    </location>
</feature>
<dbReference type="AlphaFoldDB" id="A0ABD3JZD8"/>
<dbReference type="Gene3D" id="1.10.600.10">
    <property type="entry name" value="Farnesyl Diphosphate Synthase"/>
    <property type="match status" value="2"/>
</dbReference>
<proteinExistence type="predicted"/>
<dbReference type="Proteomes" id="UP001634007">
    <property type="component" value="Unassembled WGS sequence"/>
</dbReference>
<dbReference type="InterPro" id="IPR044844">
    <property type="entry name" value="Trans_IPPS_euk-type"/>
</dbReference>
<dbReference type="SUPFAM" id="SSF48576">
    <property type="entry name" value="Terpenoid synthases"/>
    <property type="match status" value="1"/>
</dbReference>
<keyword evidence="3" id="KW-1185">Reference proteome</keyword>
<dbReference type="SFLD" id="SFLDS00005">
    <property type="entry name" value="Isoprenoid_Synthase_Type_I"/>
    <property type="match status" value="1"/>
</dbReference>